<feature type="domain" description="Helicase C-terminal" evidence="3">
    <location>
        <begin position="149"/>
        <end position="305"/>
    </location>
</feature>
<dbReference type="GO" id="GO:0005524">
    <property type="term" value="F:ATP binding"/>
    <property type="evidence" value="ECO:0007669"/>
    <property type="project" value="InterPro"/>
</dbReference>
<organism evidence="4 5">
    <name type="scientific">Talaromyces atroroseus</name>
    <dbReference type="NCBI Taxonomy" id="1441469"/>
    <lineage>
        <taxon>Eukaryota</taxon>
        <taxon>Fungi</taxon>
        <taxon>Dikarya</taxon>
        <taxon>Ascomycota</taxon>
        <taxon>Pezizomycotina</taxon>
        <taxon>Eurotiomycetes</taxon>
        <taxon>Eurotiomycetidae</taxon>
        <taxon>Eurotiales</taxon>
        <taxon>Trichocomaceae</taxon>
        <taxon>Talaromyces</taxon>
        <taxon>Talaromyces sect. Trachyspermi</taxon>
    </lineage>
</organism>
<dbReference type="GeneID" id="31002823"/>
<dbReference type="PANTHER" id="PTHR47396">
    <property type="entry name" value="TYPE I RESTRICTION ENZYME ECOKI R PROTEIN"/>
    <property type="match status" value="1"/>
</dbReference>
<keyword evidence="1" id="KW-0067">ATP-binding</keyword>
<dbReference type="GO" id="GO:0000403">
    <property type="term" value="F:Y-form DNA binding"/>
    <property type="evidence" value="ECO:0007669"/>
    <property type="project" value="TreeGrafter"/>
</dbReference>
<comment type="caution">
    <text evidence="4">The sequence shown here is derived from an EMBL/GenBank/DDBJ whole genome shotgun (WGS) entry which is preliminary data.</text>
</comment>
<dbReference type="GO" id="GO:0070125">
    <property type="term" value="P:mitochondrial translational elongation"/>
    <property type="evidence" value="ECO:0007669"/>
    <property type="project" value="TreeGrafter"/>
</dbReference>
<dbReference type="PROSITE" id="PS51194">
    <property type="entry name" value="HELICASE_CTER"/>
    <property type="match status" value="1"/>
</dbReference>
<evidence type="ECO:0000256" key="1">
    <source>
        <dbReference type="ARBA" id="ARBA00022806"/>
    </source>
</evidence>
<evidence type="ECO:0000256" key="2">
    <source>
        <dbReference type="SAM" id="MobiDB-lite"/>
    </source>
</evidence>
<proteinExistence type="predicted"/>
<keyword evidence="1" id="KW-0378">Hydrolase</keyword>
<keyword evidence="1" id="KW-0347">Helicase</keyword>
<keyword evidence="5" id="KW-1185">Reference proteome</keyword>
<evidence type="ECO:0000313" key="4">
    <source>
        <dbReference type="EMBL" id="OKL61731.1"/>
    </source>
</evidence>
<protein>
    <recommendedName>
        <fullName evidence="3">Helicase C-terminal domain-containing protein</fullName>
    </recommendedName>
</protein>
<dbReference type="InterPro" id="IPR050742">
    <property type="entry name" value="Helicase_Restrict-Modif_Enz"/>
</dbReference>
<accession>A0A225AJP4</accession>
<name>A0A225AJP4_TALAT</name>
<gene>
    <name evidence="4" type="ORF">UA08_03068</name>
</gene>
<dbReference type="Gene3D" id="3.40.50.300">
    <property type="entry name" value="P-loop containing nucleotide triphosphate hydrolases"/>
    <property type="match status" value="2"/>
</dbReference>
<dbReference type="CDD" id="cd18799">
    <property type="entry name" value="SF2_C_EcoAI-like"/>
    <property type="match status" value="1"/>
</dbReference>
<dbReference type="STRING" id="1441469.A0A225AJP4"/>
<sequence>MGASKASGAADITVASIRSLVSKDRLEKFDPSMFKLVLVDEAHHIVAPQYRKVLEYFGLTEASDQAPALVGVSATFFRFDGLKLGSAIDHIVYHKDYIDMIGDNWLADAVFTTVKTNVDLSRLAKDSSGDFATKALSEAVNTATVNDVTVRSWITNAHDRQSTLVFCVDTEHVRQLTDTFRENGIDARYITASTARQTRNEVLDAFKKGEFPVLLNCGLFTEGTDIPNVDCIVLARPTRSKSLLIQMIGRGLRLYPGKKNCHVIDMVSNLNTGIMSTPTLFGLDPNEVLDKQSVQDVQNRKETGGFGSHIHGAGDIPLSGDGVDVIFTTYDSIFDLLRDEVVDRHIRSISRYAWVRVDVDRYVLADKSGWMTIRKSDRKADGPWVVEHVLKLQSDIKGGSVHTRPRVVTRAPELEQAVHGADTFARTHFKIVTIKTSEKWRQAPATENQINFLNSRKIRENTITSRDLTRGQAADMLTKLRFGTKSRFQIEQKKRKKEAKIRKEFEKQMSQGNIKVGSLSQQNL</sequence>
<dbReference type="EMBL" id="LFMY01000003">
    <property type="protein sequence ID" value="OKL61731.1"/>
    <property type="molecule type" value="Genomic_DNA"/>
</dbReference>
<dbReference type="InterPro" id="IPR001650">
    <property type="entry name" value="Helicase_C-like"/>
</dbReference>
<dbReference type="OrthoDB" id="16911at2759"/>
<dbReference type="GO" id="GO:0005759">
    <property type="term" value="C:mitochondrial matrix"/>
    <property type="evidence" value="ECO:0007669"/>
    <property type="project" value="TreeGrafter"/>
</dbReference>
<evidence type="ECO:0000259" key="3">
    <source>
        <dbReference type="PROSITE" id="PS51194"/>
    </source>
</evidence>
<dbReference type="PANTHER" id="PTHR47396:SF1">
    <property type="entry name" value="ATP-DEPENDENT HELICASE IRC3-RELATED"/>
    <property type="match status" value="1"/>
</dbReference>
<dbReference type="Pfam" id="PF04851">
    <property type="entry name" value="ResIII"/>
    <property type="match status" value="1"/>
</dbReference>
<dbReference type="AlphaFoldDB" id="A0A225AJP4"/>
<dbReference type="SMART" id="SM00490">
    <property type="entry name" value="HELICc"/>
    <property type="match status" value="1"/>
</dbReference>
<dbReference type="GO" id="GO:0036121">
    <property type="term" value="F:double-stranded DNA helicase activity"/>
    <property type="evidence" value="ECO:0007669"/>
    <property type="project" value="TreeGrafter"/>
</dbReference>
<dbReference type="GO" id="GO:0061749">
    <property type="term" value="F:forked DNA-dependent helicase activity"/>
    <property type="evidence" value="ECO:0007669"/>
    <property type="project" value="TreeGrafter"/>
</dbReference>
<feature type="compositionally biased region" description="Polar residues" evidence="2">
    <location>
        <begin position="508"/>
        <end position="524"/>
    </location>
</feature>
<keyword evidence="1" id="KW-0547">Nucleotide-binding</keyword>
<dbReference type="Proteomes" id="UP000214365">
    <property type="component" value="Unassembled WGS sequence"/>
</dbReference>
<dbReference type="InterPro" id="IPR006935">
    <property type="entry name" value="Helicase/UvrB_N"/>
</dbReference>
<dbReference type="RefSeq" id="XP_020121852.1">
    <property type="nucleotide sequence ID" value="XM_020265179.1"/>
</dbReference>
<dbReference type="GO" id="GO:0016787">
    <property type="term" value="F:hydrolase activity"/>
    <property type="evidence" value="ECO:0007669"/>
    <property type="project" value="InterPro"/>
</dbReference>
<reference evidence="4 5" key="1">
    <citation type="submission" date="2015-06" db="EMBL/GenBank/DDBJ databases">
        <title>Talaromyces atroroseus IBT 11181 draft genome.</title>
        <authorList>
            <person name="Rasmussen K.B."/>
            <person name="Rasmussen S."/>
            <person name="Petersen B."/>
            <person name="Sicheritz-Ponten T."/>
            <person name="Mortensen U.H."/>
            <person name="Thrane U."/>
        </authorList>
    </citation>
    <scope>NUCLEOTIDE SEQUENCE [LARGE SCALE GENOMIC DNA]</scope>
    <source>
        <strain evidence="4 5">IBT 11181</strain>
    </source>
</reference>
<feature type="region of interest" description="Disordered" evidence="2">
    <location>
        <begin position="489"/>
        <end position="524"/>
    </location>
</feature>
<dbReference type="GO" id="GO:0032042">
    <property type="term" value="P:mitochondrial DNA metabolic process"/>
    <property type="evidence" value="ECO:0007669"/>
    <property type="project" value="TreeGrafter"/>
</dbReference>
<evidence type="ECO:0000313" key="5">
    <source>
        <dbReference type="Proteomes" id="UP000214365"/>
    </source>
</evidence>
<dbReference type="Pfam" id="PF00271">
    <property type="entry name" value="Helicase_C"/>
    <property type="match status" value="1"/>
</dbReference>
<dbReference type="SUPFAM" id="SSF52540">
    <property type="entry name" value="P-loop containing nucleoside triphosphate hydrolases"/>
    <property type="match status" value="1"/>
</dbReference>
<dbReference type="InterPro" id="IPR027417">
    <property type="entry name" value="P-loop_NTPase"/>
</dbReference>